<evidence type="ECO:0000313" key="3">
    <source>
        <dbReference type="EMBL" id="VAW12802.1"/>
    </source>
</evidence>
<evidence type="ECO:0000256" key="1">
    <source>
        <dbReference type="SAM" id="MobiDB-lite"/>
    </source>
</evidence>
<protein>
    <recommendedName>
        <fullName evidence="2">Transposase DDE domain-containing protein</fullName>
    </recommendedName>
</protein>
<dbReference type="Pfam" id="PF13701">
    <property type="entry name" value="DDE_Tnp_1_4"/>
    <property type="match status" value="1"/>
</dbReference>
<accession>A0A3B0TEB3</accession>
<organism evidence="3">
    <name type="scientific">hydrothermal vent metagenome</name>
    <dbReference type="NCBI Taxonomy" id="652676"/>
    <lineage>
        <taxon>unclassified sequences</taxon>
        <taxon>metagenomes</taxon>
        <taxon>ecological metagenomes</taxon>
    </lineage>
</organism>
<dbReference type="AlphaFoldDB" id="A0A3B0TEB3"/>
<sequence length="179" mass="19343">STERKIIARVEATGGGTDVRFIVTNLPGRAKHLYGRVYCARGRMENLIKEREALHQVRPHLLSSLGGQPVPAVPAHRGLLAVAHVARRHTQAFAPANSHLRDYQAGVPENRHTCRATQIAHPDCFANGLPAQADAHPADRPHQGAKPVTGAACAAGRAPDINLKRVSKSRSNHSRQPGR</sequence>
<feature type="region of interest" description="Disordered" evidence="1">
    <location>
        <begin position="130"/>
        <end position="179"/>
    </location>
</feature>
<feature type="compositionally biased region" description="Basic residues" evidence="1">
    <location>
        <begin position="165"/>
        <end position="179"/>
    </location>
</feature>
<evidence type="ECO:0000259" key="2">
    <source>
        <dbReference type="Pfam" id="PF13701"/>
    </source>
</evidence>
<proteinExistence type="predicted"/>
<gene>
    <name evidence="3" type="ORF">MNBD_ALPHA09-2277</name>
</gene>
<feature type="domain" description="Transposase DDE" evidence="2">
    <location>
        <begin position="2"/>
        <end position="52"/>
    </location>
</feature>
<reference evidence="3" key="1">
    <citation type="submission" date="2018-06" db="EMBL/GenBank/DDBJ databases">
        <authorList>
            <person name="Zhirakovskaya E."/>
        </authorList>
    </citation>
    <scope>NUCLEOTIDE SEQUENCE</scope>
</reference>
<feature type="non-terminal residue" evidence="3">
    <location>
        <position position="1"/>
    </location>
</feature>
<dbReference type="EMBL" id="UOEM01000053">
    <property type="protein sequence ID" value="VAW12802.1"/>
    <property type="molecule type" value="Genomic_DNA"/>
</dbReference>
<name>A0A3B0TEB3_9ZZZZ</name>
<dbReference type="InterPro" id="IPR025668">
    <property type="entry name" value="Tnp_DDE_dom"/>
</dbReference>